<evidence type="ECO:0000313" key="1">
    <source>
        <dbReference type="EMBL" id="KAA1137067.1"/>
    </source>
</evidence>
<name>A0A5B0SGT5_PUCGR</name>
<proteinExistence type="predicted"/>
<organism evidence="1 2">
    <name type="scientific">Puccinia graminis f. sp. tritici</name>
    <dbReference type="NCBI Taxonomy" id="56615"/>
    <lineage>
        <taxon>Eukaryota</taxon>
        <taxon>Fungi</taxon>
        <taxon>Dikarya</taxon>
        <taxon>Basidiomycota</taxon>
        <taxon>Pucciniomycotina</taxon>
        <taxon>Pucciniomycetes</taxon>
        <taxon>Pucciniales</taxon>
        <taxon>Pucciniaceae</taxon>
        <taxon>Puccinia</taxon>
    </lineage>
</organism>
<sequence>MEEARERSKSRVVFHPAVSGHVGQSELVPADPGHQALLHPAAQVVLRLDPTLGLVSLVGLETSQISLHERRAVVEVVQRERASVRRTHRECVSVLHLPLSFVPPSSLVAMLEGGTHLPKISRTTERHFEAVVNSWLSAVFLVH</sequence>
<reference evidence="1 2" key="1">
    <citation type="submission" date="2019-05" db="EMBL/GenBank/DDBJ databases">
        <title>Emergence of the Ug99 lineage of the wheat stem rust pathogen through somatic hybridization.</title>
        <authorList>
            <person name="Li F."/>
            <person name="Upadhyaya N.M."/>
            <person name="Sperschneider J."/>
            <person name="Matny O."/>
            <person name="Nguyen-Phuc H."/>
            <person name="Mago R."/>
            <person name="Raley C."/>
            <person name="Miller M.E."/>
            <person name="Silverstein K.A.T."/>
            <person name="Henningsen E."/>
            <person name="Hirsch C.D."/>
            <person name="Visser B."/>
            <person name="Pretorius Z.A."/>
            <person name="Steffenson B.J."/>
            <person name="Schwessinger B."/>
            <person name="Dodds P.N."/>
            <person name="Figueroa M."/>
        </authorList>
    </citation>
    <scope>NUCLEOTIDE SEQUENCE [LARGE SCALE GENOMIC DNA]</scope>
    <source>
        <strain evidence="1 2">Ug99</strain>
    </source>
</reference>
<comment type="caution">
    <text evidence="1">The sequence shown here is derived from an EMBL/GenBank/DDBJ whole genome shotgun (WGS) entry which is preliminary data.</text>
</comment>
<dbReference type="EMBL" id="VDEP01000012">
    <property type="protein sequence ID" value="KAA1137067.1"/>
    <property type="molecule type" value="Genomic_DNA"/>
</dbReference>
<protein>
    <submittedName>
        <fullName evidence="1">Uncharacterized protein</fullName>
    </submittedName>
</protein>
<evidence type="ECO:0000313" key="2">
    <source>
        <dbReference type="Proteomes" id="UP000325313"/>
    </source>
</evidence>
<dbReference type="AlphaFoldDB" id="A0A5B0SGT5"/>
<dbReference type="Proteomes" id="UP000325313">
    <property type="component" value="Unassembled WGS sequence"/>
</dbReference>
<gene>
    <name evidence="1" type="ORF">PGTUg99_004229</name>
</gene>
<accession>A0A5B0SGT5</accession>